<feature type="compositionally biased region" description="Polar residues" evidence="1">
    <location>
        <begin position="160"/>
        <end position="175"/>
    </location>
</feature>
<dbReference type="RefSeq" id="XP_052114803.1">
    <property type="nucleotide sequence ID" value="XM_052258843.1"/>
</dbReference>
<evidence type="ECO:0000313" key="2">
    <source>
        <dbReference type="Proteomes" id="UP000515211"/>
    </source>
</evidence>
<dbReference type="KEGG" id="adu:107477432"/>
<reference evidence="3" key="2">
    <citation type="submission" date="2025-08" db="UniProtKB">
        <authorList>
            <consortium name="RefSeq"/>
        </authorList>
    </citation>
    <scope>IDENTIFICATION</scope>
    <source>
        <tissue evidence="3">Whole plant</tissue>
    </source>
</reference>
<name>A0A9C6TT37_ARADU</name>
<evidence type="ECO:0000256" key="1">
    <source>
        <dbReference type="SAM" id="MobiDB-lite"/>
    </source>
</evidence>
<organism evidence="2 3">
    <name type="scientific">Arachis duranensis</name>
    <name type="common">Wild peanut</name>
    <dbReference type="NCBI Taxonomy" id="130453"/>
    <lineage>
        <taxon>Eukaryota</taxon>
        <taxon>Viridiplantae</taxon>
        <taxon>Streptophyta</taxon>
        <taxon>Embryophyta</taxon>
        <taxon>Tracheophyta</taxon>
        <taxon>Spermatophyta</taxon>
        <taxon>Magnoliopsida</taxon>
        <taxon>eudicotyledons</taxon>
        <taxon>Gunneridae</taxon>
        <taxon>Pentapetalae</taxon>
        <taxon>rosids</taxon>
        <taxon>fabids</taxon>
        <taxon>Fabales</taxon>
        <taxon>Fabaceae</taxon>
        <taxon>Papilionoideae</taxon>
        <taxon>50 kb inversion clade</taxon>
        <taxon>dalbergioids sensu lato</taxon>
        <taxon>Dalbergieae</taxon>
        <taxon>Pterocarpus clade</taxon>
        <taxon>Arachis</taxon>
    </lineage>
</organism>
<feature type="compositionally biased region" description="Polar residues" evidence="1">
    <location>
        <begin position="38"/>
        <end position="51"/>
    </location>
</feature>
<keyword evidence="2" id="KW-1185">Reference proteome</keyword>
<protein>
    <submittedName>
        <fullName evidence="3">Uncharacterized protein LOC107477432</fullName>
    </submittedName>
</protein>
<dbReference type="Proteomes" id="UP000515211">
    <property type="component" value="Chromosome 3"/>
</dbReference>
<dbReference type="GeneID" id="107477432"/>
<feature type="region of interest" description="Disordered" evidence="1">
    <location>
        <begin position="38"/>
        <end position="67"/>
    </location>
</feature>
<dbReference type="AlphaFoldDB" id="A0A9C6TT37"/>
<evidence type="ECO:0000313" key="3">
    <source>
        <dbReference type="RefSeq" id="XP_052114803.1"/>
    </source>
</evidence>
<dbReference type="PANTHER" id="PTHR34222:SF99">
    <property type="entry name" value="PROTEIN, PUTATIVE-RELATED"/>
    <property type="match status" value="1"/>
</dbReference>
<proteinExistence type="predicted"/>
<reference evidence="2" key="1">
    <citation type="journal article" date="2016" name="Nat. Genet.">
        <title>The genome sequences of Arachis duranensis and Arachis ipaensis, the diploid ancestors of cultivated peanut.</title>
        <authorList>
            <person name="Bertioli D.J."/>
            <person name="Cannon S.B."/>
            <person name="Froenicke L."/>
            <person name="Huang G."/>
            <person name="Farmer A.D."/>
            <person name="Cannon E.K."/>
            <person name="Liu X."/>
            <person name="Gao D."/>
            <person name="Clevenger J."/>
            <person name="Dash S."/>
            <person name="Ren L."/>
            <person name="Moretzsohn M.C."/>
            <person name="Shirasawa K."/>
            <person name="Huang W."/>
            <person name="Vidigal B."/>
            <person name="Abernathy B."/>
            <person name="Chu Y."/>
            <person name="Niederhuth C.E."/>
            <person name="Umale P."/>
            <person name="Araujo A.C."/>
            <person name="Kozik A."/>
            <person name="Kim K.D."/>
            <person name="Burow M.D."/>
            <person name="Varshney R.K."/>
            <person name="Wang X."/>
            <person name="Zhang X."/>
            <person name="Barkley N."/>
            <person name="Guimaraes P.M."/>
            <person name="Isobe S."/>
            <person name="Guo B."/>
            <person name="Liao B."/>
            <person name="Stalker H.T."/>
            <person name="Schmitz R.J."/>
            <person name="Scheffler B.E."/>
            <person name="Leal-Bertioli S.C."/>
            <person name="Xun X."/>
            <person name="Jackson S.A."/>
            <person name="Michelmore R."/>
            <person name="Ozias-Akins P."/>
        </authorList>
    </citation>
    <scope>NUCLEOTIDE SEQUENCE [LARGE SCALE GENOMIC DNA]</scope>
    <source>
        <strain evidence="2">cv. V14167</strain>
    </source>
</reference>
<dbReference type="PANTHER" id="PTHR34222">
    <property type="entry name" value="GAG_PRE-INTEGRS DOMAIN-CONTAINING PROTEIN"/>
    <property type="match status" value="1"/>
</dbReference>
<gene>
    <name evidence="3" type="primary">LOC107477432</name>
</gene>
<sequence length="182" mass="20404">MFMKPVPDVDAVFSLLLQQERQNVESLECRTLMASSDTKSNYAMNPQASSNTKGGRDFRGRGGRTTYGRDCRTQGYKQCIFGGKIGHTEDTCYRKHGFPPHLRIGNGGSIINNNIITDEHEKKVNNTPQEVQHNSKISFSVDQKLALLALLEKQKPQQQSHNQTITLPSSKGSSFQEEDWSS</sequence>
<feature type="region of interest" description="Disordered" evidence="1">
    <location>
        <begin position="154"/>
        <end position="182"/>
    </location>
</feature>
<accession>A0A9C6TT37</accession>